<dbReference type="EMBL" id="CP006704">
    <property type="protein sequence ID" value="AIJ47444.1"/>
    <property type="molecule type" value="Genomic_DNA"/>
</dbReference>
<dbReference type="SUPFAM" id="SSF55729">
    <property type="entry name" value="Acyl-CoA N-acyltransferases (Nat)"/>
    <property type="match status" value="1"/>
</dbReference>
<dbReference type="HOGENOM" id="CLU_2521859_0_0_4"/>
<dbReference type="KEGG" id="ctes:O987_16650"/>
<dbReference type="Proteomes" id="UP000028782">
    <property type="component" value="Chromosome"/>
</dbReference>
<dbReference type="Pfam" id="PF13302">
    <property type="entry name" value="Acetyltransf_3"/>
    <property type="match status" value="1"/>
</dbReference>
<proteinExistence type="predicted"/>
<dbReference type="InterPro" id="IPR016181">
    <property type="entry name" value="Acyl_CoA_acyltransferase"/>
</dbReference>
<reference evidence="2 3" key="1">
    <citation type="journal article" date="2014" name="Genome Announc.">
        <title>Complete Genome Sequence of Polychlorinated Biphenyl Degrader Comamonas testosteroni TK102 (NBRC 109938).</title>
        <authorList>
            <person name="Fukuda K."/>
            <person name="Hosoyama A."/>
            <person name="Tsuchikane K."/>
            <person name="Ohji S."/>
            <person name="Yamazoe A."/>
            <person name="Fujita N."/>
            <person name="Shintani M."/>
            <person name="Kimbara K."/>
        </authorList>
    </citation>
    <scope>NUCLEOTIDE SEQUENCE [LARGE SCALE GENOMIC DNA]</scope>
    <source>
        <strain evidence="2">TK102</strain>
    </source>
</reference>
<feature type="domain" description="N-acetyltransferase" evidence="1">
    <location>
        <begin position="8"/>
        <end position="80"/>
    </location>
</feature>
<evidence type="ECO:0000313" key="2">
    <source>
        <dbReference type="EMBL" id="AIJ47444.1"/>
    </source>
</evidence>
<sequence>MFMSDSFLIRAMTEQDVELVLHWRNHIDIRRFMLTQHEISLEEHTMWFKRASTDPTRRLMLVEEDSQPLGFVQFSNVGVDEVSD</sequence>
<gene>
    <name evidence="2" type="ORF">O987_16650</name>
</gene>
<dbReference type="GO" id="GO:0016747">
    <property type="term" value="F:acyltransferase activity, transferring groups other than amino-acyl groups"/>
    <property type="evidence" value="ECO:0007669"/>
    <property type="project" value="InterPro"/>
</dbReference>
<evidence type="ECO:0000313" key="3">
    <source>
        <dbReference type="Proteomes" id="UP000028782"/>
    </source>
</evidence>
<name>A0A076PKR6_COMTE</name>
<evidence type="ECO:0000259" key="1">
    <source>
        <dbReference type="Pfam" id="PF13302"/>
    </source>
</evidence>
<organism evidence="2 3">
    <name type="scientific">Comamonas testosteroni TK102</name>
    <dbReference type="NCBI Taxonomy" id="1392005"/>
    <lineage>
        <taxon>Bacteria</taxon>
        <taxon>Pseudomonadati</taxon>
        <taxon>Pseudomonadota</taxon>
        <taxon>Betaproteobacteria</taxon>
        <taxon>Burkholderiales</taxon>
        <taxon>Comamonadaceae</taxon>
        <taxon>Comamonas</taxon>
    </lineage>
</organism>
<dbReference type="AlphaFoldDB" id="A0A076PKR6"/>
<protein>
    <recommendedName>
        <fullName evidence="1">N-acetyltransferase domain-containing protein</fullName>
    </recommendedName>
</protein>
<dbReference type="Gene3D" id="3.40.630.30">
    <property type="match status" value="1"/>
</dbReference>
<accession>A0A076PKR6</accession>
<dbReference type="InterPro" id="IPR000182">
    <property type="entry name" value="GNAT_dom"/>
</dbReference>